<keyword evidence="10" id="KW-0472">Membrane</keyword>
<reference evidence="14 15" key="1">
    <citation type="submission" date="2023-07" db="EMBL/GenBank/DDBJ databases">
        <title>Sequencing the genomes of 1000 actinobacteria strains.</title>
        <authorList>
            <person name="Klenk H.-P."/>
        </authorList>
    </citation>
    <scope>NUCLEOTIDE SEQUENCE [LARGE SCALE GENOMIC DNA]</scope>
    <source>
        <strain evidence="14 15">DSM 14785</strain>
    </source>
</reference>
<keyword evidence="4" id="KW-0808">Transferase</keyword>
<evidence type="ECO:0000256" key="5">
    <source>
        <dbReference type="ARBA" id="ARBA00022741"/>
    </source>
</evidence>
<feature type="transmembrane region" description="Helical" evidence="10">
    <location>
        <begin position="148"/>
        <end position="179"/>
    </location>
</feature>
<dbReference type="Pfam" id="PF02518">
    <property type="entry name" value="HATPase_c"/>
    <property type="match status" value="1"/>
</dbReference>
<dbReference type="InterPro" id="IPR050482">
    <property type="entry name" value="Sensor_HK_TwoCompSys"/>
</dbReference>
<name>A0ABU0GK71_9CELL</name>
<evidence type="ECO:0000256" key="3">
    <source>
        <dbReference type="ARBA" id="ARBA00022553"/>
    </source>
</evidence>
<keyword evidence="8" id="KW-0902">Two-component regulatory system</keyword>
<comment type="catalytic activity">
    <reaction evidence="1">
        <text>ATP + protein L-histidine = ADP + protein N-phospho-L-histidine.</text>
        <dbReference type="EC" id="2.7.13.3"/>
    </reaction>
</comment>
<dbReference type="Pfam" id="PF07730">
    <property type="entry name" value="HisKA_3"/>
    <property type="match status" value="1"/>
</dbReference>
<keyword evidence="7" id="KW-0067">ATP-binding</keyword>
<evidence type="ECO:0000259" key="13">
    <source>
        <dbReference type="Pfam" id="PF13796"/>
    </source>
</evidence>
<feature type="region of interest" description="Disordered" evidence="9">
    <location>
        <begin position="249"/>
        <end position="269"/>
    </location>
</feature>
<gene>
    <name evidence="14" type="ORF">JO380_002145</name>
</gene>
<dbReference type="Pfam" id="PF13796">
    <property type="entry name" value="Sensor"/>
    <property type="match status" value="1"/>
</dbReference>
<sequence>MTSGPVTVPPRAGRSTPSTTALRDPSDHVPADVDVQHVAPALRGGRALLLAPVSAATWSGAGQLAISTLFTVLAAILLITGVAVGVGTALVVVGVPVLLGTLALARGYGRVERTRLAAQLGVVVLPPSPAPAGWGRRSWWPRARDDRAWLAVAHAAVTSVLTSVAVPLAASFAAVPWVLLATPFVDASRQPFDVIHVPAYVAVPVAVVLPWVSALVVQLTTLAQVRLGRALLGGRSRADVERAAREAETRANAAEGRAEHLRETRSAAVDAADDERRRIERDLHDGAQQRLVALGVELGVARRAAAHDPQAAVAAVDAAHGEIKEVLAELRDLVRGVHPAVLTDRGLDAALSALAARSPVPVDVETRGLEPGMCVQAQAAAYFVVAEALTNVAKHAHAAQVVVRATVAGDRLRVEVADDGRGGATAAPGGGLDGLRRRVEALDGAFLLLSPATGGTVLTVEVPCAS</sequence>
<evidence type="ECO:0000256" key="6">
    <source>
        <dbReference type="ARBA" id="ARBA00022777"/>
    </source>
</evidence>
<dbReference type="SUPFAM" id="SSF55874">
    <property type="entry name" value="ATPase domain of HSP90 chaperone/DNA topoisomerase II/histidine kinase"/>
    <property type="match status" value="1"/>
</dbReference>
<keyword evidence="15" id="KW-1185">Reference proteome</keyword>
<evidence type="ECO:0000256" key="2">
    <source>
        <dbReference type="ARBA" id="ARBA00012438"/>
    </source>
</evidence>
<dbReference type="RefSeq" id="WP_082740309.1">
    <property type="nucleotide sequence ID" value="NZ_JAUSVM010000001.1"/>
</dbReference>
<keyword evidence="10" id="KW-1133">Transmembrane helix</keyword>
<dbReference type="PANTHER" id="PTHR24421">
    <property type="entry name" value="NITRATE/NITRITE SENSOR PROTEIN NARX-RELATED"/>
    <property type="match status" value="1"/>
</dbReference>
<evidence type="ECO:0000313" key="15">
    <source>
        <dbReference type="Proteomes" id="UP001240250"/>
    </source>
</evidence>
<feature type="domain" description="Signal transduction histidine kinase subgroup 3 dimerisation and phosphoacceptor" evidence="12">
    <location>
        <begin position="275"/>
        <end position="342"/>
    </location>
</feature>
<dbReference type="Gene3D" id="1.20.5.1930">
    <property type="match status" value="1"/>
</dbReference>
<dbReference type="EMBL" id="JAUSVM010000001">
    <property type="protein sequence ID" value="MDQ0425764.1"/>
    <property type="molecule type" value="Genomic_DNA"/>
</dbReference>
<keyword evidence="5" id="KW-0547">Nucleotide-binding</keyword>
<feature type="region of interest" description="Disordered" evidence="9">
    <location>
        <begin position="1"/>
        <end position="27"/>
    </location>
</feature>
<evidence type="ECO:0000259" key="11">
    <source>
        <dbReference type="Pfam" id="PF02518"/>
    </source>
</evidence>
<feature type="domain" description="Histidine kinase/HSP90-like ATPase" evidence="11">
    <location>
        <begin position="380"/>
        <end position="463"/>
    </location>
</feature>
<evidence type="ECO:0000259" key="12">
    <source>
        <dbReference type="Pfam" id="PF07730"/>
    </source>
</evidence>
<feature type="compositionally biased region" description="Basic and acidic residues" evidence="9">
    <location>
        <begin position="256"/>
        <end position="265"/>
    </location>
</feature>
<evidence type="ECO:0000256" key="9">
    <source>
        <dbReference type="SAM" id="MobiDB-lite"/>
    </source>
</evidence>
<dbReference type="InterPro" id="IPR011712">
    <property type="entry name" value="Sig_transdc_His_kin_sub3_dim/P"/>
</dbReference>
<dbReference type="Gene3D" id="3.30.565.10">
    <property type="entry name" value="Histidine kinase-like ATPase, C-terminal domain"/>
    <property type="match status" value="1"/>
</dbReference>
<dbReference type="InterPro" id="IPR025828">
    <property type="entry name" value="Put_sensor_dom"/>
</dbReference>
<dbReference type="GO" id="GO:0016301">
    <property type="term" value="F:kinase activity"/>
    <property type="evidence" value="ECO:0007669"/>
    <property type="project" value="UniProtKB-KW"/>
</dbReference>
<evidence type="ECO:0000256" key="7">
    <source>
        <dbReference type="ARBA" id="ARBA00022840"/>
    </source>
</evidence>
<evidence type="ECO:0000256" key="8">
    <source>
        <dbReference type="ARBA" id="ARBA00023012"/>
    </source>
</evidence>
<comment type="caution">
    <text evidence="14">The sequence shown here is derived from an EMBL/GenBank/DDBJ whole genome shotgun (WGS) entry which is preliminary data.</text>
</comment>
<evidence type="ECO:0000256" key="4">
    <source>
        <dbReference type="ARBA" id="ARBA00022679"/>
    </source>
</evidence>
<feature type="domain" description="Putative sensor" evidence="13">
    <location>
        <begin position="65"/>
        <end position="232"/>
    </location>
</feature>
<keyword evidence="10" id="KW-0812">Transmembrane</keyword>
<dbReference type="CDD" id="cd16917">
    <property type="entry name" value="HATPase_UhpB-NarQ-NarX-like"/>
    <property type="match status" value="1"/>
</dbReference>
<dbReference type="EC" id="2.7.13.3" evidence="2"/>
<dbReference type="InterPro" id="IPR036890">
    <property type="entry name" value="HATPase_C_sf"/>
</dbReference>
<dbReference type="PANTHER" id="PTHR24421:SF10">
    <property type="entry name" value="NITRATE_NITRITE SENSOR PROTEIN NARQ"/>
    <property type="match status" value="1"/>
</dbReference>
<protein>
    <recommendedName>
        <fullName evidence="2">histidine kinase</fullName>
        <ecNumber evidence="2">2.7.13.3</ecNumber>
    </recommendedName>
</protein>
<keyword evidence="3" id="KW-0597">Phosphoprotein</keyword>
<accession>A0ABU0GK71</accession>
<evidence type="ECO:0000256" key="1">
    <source>
        <dbReference type="ARBA" id="ARBA00000085"/>
    </source>
</evidence>
<organism evidence="14 15">
    <name type="scientific">Cellulomonas iranensis</name>
    <dbReference type="NCBI Taxonomy" id="76862"/>
    <lineage>
        <taxon>Bacteria</taxon>
        <taxon>Bacillati</taxon>
        <taxon>Actinomycetota</taxon>
        <taxon>Actinomycetes</taxon>
        <taxon>Micrococcales</taxon>
        <taxon>Cellulomonadaceae</taxon>
        <taxon>Cellulomonas</taxon>
    </lineage>
</organism>
<dbReference type="Proteomes" id="UP001240250">
    <property type="component" value="Unassembled WGS sequence"/>
</dbReference>
<feature type="transmembrane region" description="Helical" evidence="10">
    <location>
        <begin position="199"/>
        <end position="219"/>
    </location>
</feature>
<keyword evidence="6 14" id="KW-0418">Kinase</keyword>
<proteinExistence type="predicted"/>
<evidence type="ECO:0000256" key="10">
    <source>
        <dbReference type="SAM" id="Phobius"/>
    </source>
</evidence>
<evidence type="ECO:0000313" key="14">
    <source>
        <dbReference type="EMBL" id="MDQ0425764.1"/>
    </source>
</evidence>
<feature type="transmembrane region" description="Helical" evidence="10">
    <location>
        <begin position="72"/>
        <end position="105"/>
    </location>
</feature>
<dbReference type="InterPro" id="IPR003594">
    <property type="entry name" value="HATPase_dom"/>
</dbReference>